<dbReference type="Proteomes" id="UP001332192">
    <property type="component" value="Chromosome"/>
</dbReference>
<name>A0ABZ1BXA8_9FIRM</name>
<evidence type="ECO:0000313" key="1">
    <source>
        <dbReference type="EMBL" id="WRP17440.1"/>
    </source>
</evidence>
<dbReference type="RefSeq" id="WP_324716710.1">
    <property type="nucleotide sequence ID" value="NZ_CP141615.1"/>
</dbReference>
<organism evidence="1 2">
    <name type="scientific">Carboxydichorda subterranea</name>
    <dbReference type="NCBI Taxonomy" id="3109565"/>
    <lineage>
        <taxon>Bacteria</taxon>
        <taxon>Bacillati</taxon>
        <taxon>Bacillota</taxon>
        <taxon>Limnochordia</taxon>
        <taxon>Limnochordales</taxon>
        <taxon>Geochordaceae</taxon>
        <taxon>Carboxydichorda</taxon>
    </lineage>
</organism>
<sequence length="260" mass="30556">MRVPKFETIGVFVAETFQEQYYWDHHQKRTDRRPPLERALDYLSNTIGFNFITYTTPDYRNVPLVARYFSNISLDVANGQSRALPETLPDFPGVPATFYYHVDEPELGPMDMSMLDRFVTRQRVSGKNVIVNFCGLRRHRRDIEYAKEYLTRFELPLVSVDLYPCYYDGTDWEFTLKYLSDIRPYVKGKFMAIVQAFAKPGVWRYPTVDEMVRLAWECKDRGVDCLQFFVWNSGWSGTELLCGLDVLPREYHRTIAAMRG</sequence>
<protein>
    <submittedName>
        <fullName evidence="1">Uncharacterized protein</fullName>
    </submittedName>
</protein>
<dbReference type="EMBL" id="CP141615">
    <property type="protein sequence ID" value="WRP17440.1"/>
    <property type="molecule type" value="Genomic_DNA"/>
</dbReference>
<gene>
    <name evidence="1" type="ORF">U7230_00030</name>
</gene>
<keyword evidence="2" id="KW-1185">Reference proteome</keyword>
<reference evidence="1 2" key="1">
    <citation type="journal article" date="2024" name="Front. Microbiol.">
        <title>Novel thermophilic genera Geochorda gen. nov. and Carboxydochorda gen. nov. from the deep terrestrial subsurface reveal the ecophysiological diversity in the class Limnochordia.</title>
        <authorList>
            <person name="Karnachuk O.V."/>
            <person name="Lukina A.P."/>
            <person name="Avakyan M.R."/>
            <person name="Kadnikov V.V."/>
            <person name="Begmatov S."/>
            <person name="Beletsky A.V."/>
            <person name="Vlasova K.G."/>
            <person name="Novikov A.A."/>
            <person name="Shcherbakova V.A."/>
            <person name="Mardanov A.V."/>
            <person name="Ravin N.V."/>
        </authorList>
    </citation>
    <scope>NUCLEOTIDE SEQUENCE [LARGE SCALE GENOMIC DNA]</scope>
    <source>
        <strain evidence="1 2">L945</strain>
    </source>
</reference>
<accession>A0ABZ1BXA8</accession>
<evidence type="ECO:0000313" key="2">
    <source>
        <dbReference type="Proteomes" id="UP001332192"/>
    </source>
</evidence>
<proteinExistence type="predicted"/>